<dbReference type="InterPro" id="IPR036010">
    <property type="entry name" value="2Fe-2S_ferredoxin-like_sf"/>
</dbReference>
<dbReference type="Pfam" id="PF00175">
    <property type="entry name" value="NAD_binding_1"/>
    <property type="match status" value="1"/>
</dbReference>
<evidence type="ECO:0000256" key="8">
    <source>
        <dbReference type="ARBA" id="ARBA00023014"/>
    </source>
</evidence>
<dbReference type="Proteomes" id="UP000544872">
    <property type="component" value="Unassembled WGS sequence"/>
</dbReference>
<dbReference type="InterPro" id="IPR050415">
    <property type="entry name" value="MRET"/>
</dbReference>
<keyword evidence="8" id="KW-0411">Iron-sulfur</keyword>
<dbReference type="InterPro" id="IPR017938">
    <property type="entry name" value="Riboflavin_synthase-like_b-brl"/>
</dbReference>
<sequence length="362" mass="39335">MAHFHALRVQSVRPETEDAVSIVFDVPADLADQFRYVPGQYLTLRREFDGADVRRSYSICSGADDGELRVAVKAIPGGVFSTWATTQLKAGDTVQVMEPAGRFGITPDPLRAASYVLFAAGSGITPVLAILKSLLSREPGSDVTLFYGNRNSQSIMFREELEDLKNRYMGRLRVFHVLSRERQEVDLFNGRIDRAKVAELLRVLLDAPAVEGFYLCGPEGMVEDVKAALAGGGVEAGRIHAELFTAPGASKVAGGPTREETRRKAAASGAVSHVTVIMDGDRWDFDMPRGDYVLDAGQDAGLDLPFACKGGVCATCRAKVVEGQAVMDQNWGLEPEEVEAGYVLTCQTRPASERMVVDFDQP</sequence>
<dbReference type="InterPro" id="IPR001433">
    <property type="entry name" value="OxRdtase_FAD/NAD-bd"/>
</dbReference>
<dbReference type="SUPFAM" id="SSF54292">
    <property type="entry name" value="2Fe-2S ferredoxin-like"/>
    <property type="match status" value="1"/>
</dbReference>
<comment type="cofactor">
    <cofactor evidence="1">
        <name>FAD</name>
        <dbReference type="ChEBI" id="CHEBI:57692"/>
    </cofactor>
</comment>
<dbReference type="RefSeq" id="WP_184266298.1">
    <property type="nucleotide sequence ID" value="NZ_JACIIX010000023.1"/>
</dbReference>
<dbReference type="InterPro" id="IPR017927">
    <property type="entry name" value="FAD-bd_FR_type"/>
</dbReference>
<dbReference type="PROSITE" id="PS00197">
    <property type="entry name" value="2FE2S_FER_1"/>
    <property type="match status" value="1"/>
</dbReference>
<dbReference type="InterPro" id="IPR006058">
    <property type="entry name" value="2Fe2S_fd_BS"/>
</dbReference>
<reference evidence="12 13" key="1">
    <citation type="submission" date="2020-08" db="EMBL/GenBank/DDBJ databases">
        <title>Genomic Encyclopedia of Type Strains, Phase IV (KMG-IV): sequencing the most valuable type-strain genomes for metagenomic binning, comparative biology and taxonomic classification.</title>
        <authorList>
            <person name="Goeker M."/>
        </authorList>
    </citation>
    <scope>NUCLEOTIDE SEQUENCE [LARGE SCALE GENOMIC DNA]</scope>
    <source>
        <strain evidence="12 13">DSM 11590</strain>
    </source>
</reference>
<evidence type="ECO:0000256" key="5">
    <source>
        <dbReference type="ARBA" id="ARBA00022827"/>
    </source>
</evidence>
<dbReference type="CDD" id="cd00207">
    <property type="entry name" value="fer2"/>
    <property type="match status" value="1"/>
</dbReference>
<dbReference type="PROSITE" id="PS51085">
    <property type="entry name" value="2FE2S_FER_2"/>
    <property type="match status" value="1"/>
</dbReference>
<dbReference type="PANTHER" id="PTHR47354:SF8">
    <property type="entry name" value="1,2-PHENYLACETYL-COA EPOXIDASE, SUBUNIT E"/>
    <property type="match status" value="1"/>
</dbReference>
<dbReference type="Pfam" id="PF00111">
    <property type="entry name" value="Fer2"/>
    <property type="match status" value="1"/>
</dbReference>
<keyword evidence="5" id="KW-0274">FAD</keyword>
<proteinExistence type="predicted"/>
<evidence type="ECO:0000256" key="4">
    <source>
        <dbReference type="ARBA" id="ARBA00022723"/>
    </source>
</evidence>
<evidence type="ECO:0000256" key="2">
    <source>
        <dbReference type="ARBA" id="ARBA00022630"/>
    </source>
</evidence>
<dbReference type="InterPro" id="IPR001041">
    <property type="entry name" value="2Fe-2S_ferredoxin-type"/>
</dbReference>
<dbReference type="SUPFAM" id="SSF63380">
    <property type="entry name" value="Riboflavin synthase domain-like"/>
    <property type="match status" value="1"/>
</dbReference>
<dbReference type="PRINTS" id="PR00371">
    <property type="entry name" value="FPNCR"/>
</dbReference>
<dbReference type="EMBL" id="JACIIX010000023">
    <property type="protein sequence ID" value="MBB6212388.1"/>
    <property type="molecule type" value="Genomic_DNA"/>
</dbReference>
<keyword evidence="2" id="KW-0285">Flavoprotein</keyword>
<dbReference type="SUPFAM" id="SSF52343">
    <property type="entry name" value="Ferredoxin reductase-like, C-terminal NADP-linked domain"/>
    <property type="match status" value="1"/>
</dbReference>
<dbReference type="InterPro" id="IPR001709">
    <property type="entry name" value="Flavoprot_Pyr_Nucl_cyt_Rdtase"/>
</dbReference>
<dbReference type="NCBIfam" id="TIGR02160">
    <property type="entry name" value="PA_CoA_Oxy5"/>
    <property type="match status" value="1"/>
</dbReference>
<evidence type="ECO:0000259" key="10">
    <source>
        <dbReference type="PROSITE" id="PS51085"/>
    </source>
</evidence>
<dbReference type="Gene3D" id="3.40.50.80">
    <property type="entry name" value="Nucleotide-binding domain of ferredoxin-NADP reductase (FNR) module"/>
    <property type="match status" value="1"/>
</dbReference>
<keyword evidence="3" id="KW-0001">2Fe-2S</keyword>
<dbReference type="InterPro" id="IPR008333">
    <property type="entry name" value="Cbr1-like_FAD-bd_dom"/>
</dbReference>
<keyword evidence="6" id="KW-0560">Oxidoreductase</keyword>
<evidence type="ECO:0000256" key="7">
    <source>
        <dbReference type="ARBA" id="ARBA00023004"/>
    </source>
</evidence>
<dbReference type="GO" id="GO:0046872">
    <property type="term" value="F:metal ion binding"/>
    <property type="evidence" value="ECO:0007669"/>
    <property type="project" value="UniProtKB-KW"/>
</dbReference>
<dbReference type="GO" id="GO:0010124">
    <property type="term" value="P:phenylacetate catabolic process"/>
    <property type="evidence" value="ECO:0007669"/>
    <property type="project" value="InterPro"/>
</dbReference>
<dbReference type="Pfam" id="PF00970">
    <property type="entry name" value="FAD_binding_6"/>
    <property type="match status" value="1"/>
</dbReference>
<dbReference type="PANTHER" id="PTHR47354">
    <property type="entry name" value="NADH OXIDOREDUCTASE HCR"/>
    <property type="match status" value="1"/>
</dbReference>
<evidence type="ECO:0000256" key="3">
    <source>
        <dbReference type="ARBA" id="ARBA00022714"/>
    </source>
</evidence>
<feature type="domain" description="2Fe-2S ferredoxin-type" evidence="10">
    <location>
        <begin position="272"/>
        <end position="362"/>
    </location>
</feature>
<protein>
    <submittedName>
        <fullName evidence="12">Ring-1,2-phenylacetyl-CoA epoxidase subunit PaaE</fullName>
    </submittedName>
</protein>
<dbReference type="PRINTS" id="PR00410">
    <property type="entry name" value="PHEHYDRXLASE"/>
</dbReference>
<evidence type="ECO:0000256" key="6">
    <source>
        <dbReference type="ARBA" id="ARBA00023002"/>
    </source>
</evidence>
<evidence type="ECO:0000259" key="11">
    <source>
        <dbReference type="PROSITE" id="PS51384"/>
    </source>
</evidence>
<dbReference type="PROSITE" id="PS51384">
    <property type="entry name" value="FAD_FR"/>
    <property type="match status" value="1"/>
</dbReference>
<keyword evidence="4" id="KW-0479">Metal-binding</keyword>
<dbReference type="GO" id="GO:0050660">
    <property type="term" value="F:flavin adenine dinucleotide binding"/>
    <property type="evidence" value="ECO:0007669"/>
    <property type="project" value="TreeGrafter"/>
</dbReference>
<feature type="domain" description="FAD-binding FR-type" evidence="11">
    <location>
        <begin position="2"/>
        <end position="106"/>
    </location>
</feature>
<dbReference type="Gene3D" id="3.10.20.30">
    <property type="match status" value="1"/>
</dbReference>
<name>A0A7X0DNQ3_NOVIT</name>
<comment type="cofactor">
    <cofactor evidence="9">
        <name>[2Fe-2S] cluster</name>
        <dbReference type="ChEBI" id="CHEBI:190135"/>
    </cofactor>
</comment>
<evidence type="ECO:0000256" key="9">
    <source>
        <dbReference type="ARBA" id="ARBA00034078"/>
    </source>
</evidence>
<evidence type="ECO:0000313" key="13">
    <source>
        <dbReference type="Proteomes" id="UP000544872"/>
    </source>
</evidence>
<dbReference type="GO" id="GO:0016491">
    <property type="term" value="F:oxidoreductase activity"/>
    <property type="evidence" value="ECO:0007669"/>
    <property type="project" value="UniProtKB-KW"/>
</dbReference>
<dbReference type="InterPro" id="IPR012675">
    <property type="entry name" value="Beta-grasp_dom_sf"/>
</dbReference>
<dbReference type="InterPro" id="IPR011884">
    <property type="entry name" value="PaaE"/>
</dbReference>
<dbReference type="Gene3D" id="2.40.30.10">
    <property type="entry name" value="Translation factors"/>
    <property type="match status" value="1"/>
</dbReference>
<comment type="caution">
    <text evidence="12">The sequence shown here is derived from an EMBL/GenBank/DDBJ whole genome shotgun (WGS) entry which is preliminary data.</text>
</comment>
<evidence type="ECO:0000313" key="12">
    <source>
        <dbReference type="EMBL" id="MBB6212388.1"/>
    </source>
</evidence>
<dbReference type="CDD" id="cd06214">
    <property type="entry name" value="PA_degradation_oxidoreductase_like"/>
    <property type="match status" value="1"/>
</dbReference>
<dbReference type="GO" id="GO:0051537">
    <property type="term" value="F:2 iron, 2 sulfur cluster binding"/>
    <property type="evidence" value="ECO:0007669"/>
    <property type="project" value="UniProtKB-KW"/>
</dbReference>
<keyword evidence="13" id="KW-1185">Reference proteome</keyword>
<dbReference type="InterPro" id="IPR039261">
    <property type="entry name" value="FNR_nucleotide-bd"/>
</dbReference>
<keyword evidence="7" id="KW-0408">Iron</keyword>
<dbReference type="AlphaFoldDB" id="A0A7X0DNQ3"/>
<evidence type="ECO:0000256" key="1">
    <source>
        <dbReference type="ARBA" id="ARBA00001974"/>
    </source>
</evidence>
<gene>
    <name evidence="12" type="ORF">FHS48_003842</name>
</gene>
<organism evidence="12 13">
    <name type="scientific">Novispirillum itersonii</name>
    <name type="common">Aquaspirillum itersonii</name>
    <dbReference type="NCBI Taxonomy" id="189"/>
    <lineage>
        <taxon>Bacteria</taxon>
        <taxon>Pseudomonadati</taxon>
        <taxon>Pseudomonadota</taxon>
        <taxon>Alphaproteobacteria</taxon>
        <taxon>Rhodospirillales</taxon>
        <taxon>Novispirillaceae</taxon>
        <taxon>Novispirillum</taxon>
    </lineage>
</organism>
<accession>A0A7X0DNQ3</accession>